<organism evidence="1 2">
    <name type="scientific">Alternaria gaisen</name>
    <dbReference type="NCBI Taxonomy" id="167740"/>
    <lineage>
        <taxon>Eukaryota</taxon>
        <taxon>Fungi</taxon>
        <taxon>Dikarya</taxon>
        <taxon>Ascomycota</taxon>
        <taxon>Pezizomycotina</taxon>
        <taxon>Dothideomycetes</taxon>
        <taxon>Pleosporomycetidae</taxon>
        <taxon>Pleosporales</taxon>
        <taxon>Pleosporineae</taxon>
        <taxon>Pleosporaceae</taxon>
        <taxon>Alternaria</taxon>
        <taxon>Alternaria sect. Alternaria</taxon>
    </lineage>
</organism>
<proteinExistence type="predicted"/>
<evidence type="ECO:0000313" key="2">
    <source>
        <dbReference type="Proteomes" id="UP000293547"/>
    </source>
</evidence>
<reference evidence="1 2" key="1">
    <citation type="journal article" date="2019" name="bioRxiv">
        <title>Genomics, evolutionary history and diagnostics of the Alternaria alternata species group including apple and Asian pear pathotypes.</title>
        <authorList>
            <person name="Armitage A.D."/>
            <person name="Cockerton H.M."/>
            <person name="Sreenivasaprasad S."/>
            <person name="Woodhall J.W."/>
            <person name="Lane C.R."/>
            <person name="Harrison R.J."/>
            <person name="Clarkson J.P."/>
        </authorList>
    </citation>
    <scope>NUCLEOTIDE SEQUENCE [LARGE SCALE GENOMIC DNA]</scope>
    <source>
        <strain evidence="1 2">FERA 650</strain>
    </source>
</reference>
<sequence>MRTNGLSAHDWAVITECMDAPKPLKIATRRLEGRGKQGSFVVIVEIMLVFGLLFNCYEKRVDSYEAVDYKAHDKTPEDHFSTYPDAGWVKANDYYDKPDDTAIYYTVTLLHTY</sequence>
<accession>A0ACB6FBK2</accession>
<keyword evidence="2" id="KW-1185">Reference proteome</keyword>
<evidence type="ECO:0000313" key="1">
    <source>
        <dbReference type="EMBL" id="KAB2101767.1"/>
    </source>
</evidence>
<dbReference type="EMBL" id="PDWZ02000010">
    <property type="protein sequence ID" value="KAB2101767.1"/>
    <property type="molecule type" value="Genomic_DNA"/>
</dbReference>
<comment type="caution">
    <text evidence="1">The sequence shown here is derived from an EMBL/GenBank/DDBJ whole genome shotgun (WGS) entry which is preliminary data.</text>
</comment>
<protein>
    <submittedName>
        <fullName evidence="1">Uncharacterized protein</fullName>
    </submittedName>
</protein>
<dbReference type="Proteomes" id="UP000293547">
    <property type="component" value="Unassembled WGS sequence"/>
</dbReference>
<gene>
    <name evidence="1" type="ORF">AG0111_0g9555</name>
</gene>
<name>A0ACB6FBK2_9PLEO</name>